<keyword evidence="1" id="KW-0805">Transcription regulation</keyword>
<dbReference type="InterPro" id="IPR028082">
    <property type="entry name" value="Peripla_BP_I"/>
</dbReference>
<dbReference type="Pfam" id="PF00356">
    <property type="entry name" value="LacI"/>
    <property type="match status" value="1"/>
</dbReference>
<dbReference type="Gene3D" id="1.10.260.40">
    <property type="entry name" value="lambda repressor-like DNA-binding domains"/>
    <property type="match status" value="1"/>
</dbReference>
<keyword evidence="3" id="KW-0804">Transcription</keyword>
<dbReference type="Proteomes" id="UP000295673">
    <property type="component" value="Unassembled WGS sequence"/>
</dbReference>
<dbReference type="GO" id="GO:0000976">
    <property type="term" value="F:transcription cis-regulatory region binding"/>
    <property type="evidence" value="ECO:0007669"/>
    <property type="project" value="TreeGrafter"/>
</dbReference>
<keyword evidence="6" id="KW-1185">Reference proteome</keyword>
<dbReference type="CDD" id="cd20010">
    <property type="entry name" value="PBP1_AglR-like"/>
    <property type="match status" value="1"/>
</dbReference>
<evidence type="ECO:0000313" key="6">
    <source>
        <dbReference type="Proteomes" id="UP000295673"/>
    </source>
</evidence>
<proteinExistence type="predicted"/>
<sequence>MATNLKDLSAKLGLSQTTVSRALNGYPEVSESTRLRVMQVAKEMNYAPNARAKRLATGRTMTIGHVLPVSKKHEMVNPIFADFIAGAGEVYSANGYDLQLSVVEDVDEEGFYRRLAARGTVDGMVVHGPKVNDMRVPLLTELGMPFIVHGRSSDVDLPYNFVDVNNRRSFERATSFLLDLGHRRIALLNGFSDMDFAARRAAGYSSALATRGVSPDPDLMLHDEMTEAFGYDAMRSFFEMDNSPTAVVCSSIIPAIGVRRALWDAGLVMGKDVSVIVHDDDLSYFRNGGDVPEFTAVRSSVREAGRRVGEVLMDMIETPDAPVRQVMLEAALLVGQSTGPAPAFLDAQNNGTVT</sequence>
<dbReference type="GO" id="GO:0003700">
    <property type="term" value="F:DNA-binding transcription factor activity"/>
    <property type="evidence" value="ECO:0007669"/>
    <property type="project" value="TreeGrafter"/>
</dbReference>
<protein>
    <submittedName>
        <fullName evidence="5">LacI family transcriptional regulator</fullName>
    </submittedName>
</protein>
<dbReference type="SMART" id="SM00354">
    <property type="entry name" value="HTH_LACI"/>
    <property type="match status" value="1"/>
</dbReference>
<dbReference type="InterPro" id="IPR046335">
    <property type="entry name" value="LacI/GalR-like_sensor"/>
</dbReference>
<dbReference type="PROSITE" id="PS50932">
    <property type="entry name" value="HTH_LACI_2"/>
    <property type="match status" value="1"/>
</dbReference>
<evidence type="ECO:0000256" key="3">
    <source>
        <dbReference type="ARBA" id="ARBA00023163"/>
    </source>
</evidence>
<dbReference type="AlphaFoldDB" id="A0A4R1NU78"/>
<evidence type="ECO:0000256" key="1">
    <source>
        <dbReference type="ARBA" id="ARBA00023015"/>
    </source>
</evidence>
<accession>A0A4R1NU78</accession>
<dbReference type="OrthoDB" id="234496at2"/>
<dbReference type="EMBL" id="SMGR01000001">
    <property type="protein sequence ID" value="TCL08818.1"/>
    <property type="molecule type" value="Genomic_DNA"/>
</dbReference>
<dbReference type="SUPFAM" id="SSF53822">
    <property type="entry name" value="Periplasmic binding protein-like I"/>
    <property type="match status" value="1"/>
</dbReference>
<dbReference type="PANTHER" id="PTHR30146">
    <property type="entry name" value="LACI-RELATED TRANSCRIPTIONAL REPRESSOR"/>
    <property type="match status" value="1"/>
</dbReference>
<dbReference type="CDD" id="cd01392">
    <property type="entry name" value="HTH_LacI"/>
    <property type="match status" value="1"/>
</dbReference>
<dbReference type="InterPro" id="IPR010982">
    <property type="entry name" value="Lambda_DNA-bd_dom_sf"/>
</dbReference>
<reference evidence="5 6" key="1">
    <citation type="submission" date="2019-03" db="EMBL/GenBank/DDBJ databases">
        <title>Genomic Encyclopedia of Archaeal and Bacterial Type Strains, Phase II (KMG-II): from individual species to whole genera.</title>
        <authorList>
            <person name="Goeker M."/>
        </authorList>
    </citation>
    <scope>NUCLEOTIDE SEQUENCE [LARGE SCALE GENOMIC DNA]</scope>
    <source>
        <strain evidence="5 6">DSM 26433</strain>
    </source>
</reference>
<gene>
    <name evidence="5" type="ORF">BXY66_0858</name>
</gene>
<name>A0A4R1NU78_9RHOB</name>
<organism evidence="5 6">
    <name type="scientific">Shimia isoporae</name>
    <dbReference type="NCBI Taxonomy" id="647720"/>
    <lineage>
        <taxon>Bacteria</taxon>
        <taxon>Pseudomonadati</taxon>
        <taxon>Pseudomonadota</taxon>
        <taxon>Alphaproteobacteria</taxon>
        <taxon>Rhodobacterales</taxon>
        <taxon>Roseobacteraceae</taxon>
    </lineage>
</organism>
<evidence type="ECO:0000259" key="4">
    <source>
        <dbReference type="PROSITE" id="PS50932"/>
    </source>
</evidence>
<dbReference type="PANTHER" id="PTHR30146:SF109">
    <property type="entry name" value="HTH-TYPE TRANSCRIPTIONAL REGULATOR GALS"/>
    <property type="match status" value="1"/>
</dbReference>
<dbReference type="InterPro" id="IPR000843">
    <property type="entry name" value="HTH_LacI"/>
</dbReference>
<dbReference type="Pfam" id="PF13377">
    <property type="entry name" value="Peripla_BP_3"/>
    <property type="match status" value="1"/>
</dbReference>
<keyword evidence="2" id="KW-0238">DNA-binding</keyword>
<dbReference type="RefSeq" id="WP_132858912.1">
    <property type="nucleotide sequence ID" value="NZ_SMGR01000001.1"/>
</dbReference>
<feature type="domain" description="HTH lacI-type" evidence="4">
    <location>
        <begin position="3"/>
        <end position="57"/>
    </location>
</feature>
<evidence type="ECO:0000313" key="5">
    <source>
        <dbReference type="EMBL" id="TCL08818.1"/>
    </source>
</evidence>
<dbReference type="Gene3D" id="3.40.50.2300">
    <property type="match status" value="2"/>
</dbReference>
<dbReference type="SUPFAM" id="SSF47413">
    <property type="entry name" value="lambda repressor-like DNA-binding domains"/>
    <property type="match status" value="1"/>
</dbReference>
<evidence type="ECO:0000256" key="2">
    <source>
        <dbReference type="ARBA" id="ARBA00023125"/>
    </source>
</evidence>
<comment type="caution">
    <text evidence="5">The sequence shown here is derived from an EMBL/GenBank/DDBJ whole genome shotgun (WGS) entry which is preliminary data.</text>
</comment>